<sequence>MWLQGNPVDGGPITLRRLNKSYKLLASFPVSLLVDILTVLEVKQTSYISSGASHR</sequence>
<organism evidence="1 2">
    <name type="scientific">Dreissena polymorpha</name>
    <name type="common">Zebra mussel</name>
    <name type="synonym">Mytilus polymorpha</name>
    <dbReference type="NCBI Taxonomy" id="45954"/>
    <lineage>
        <taxon>Eukaryota</taxon>
        <taxon>Metazoa</taxon>
        <taxon>Spiralia</taxon>
        <taxon>Lophotrochozoa</taxon>
        <taxon>Mollusca</taxon>
        <taxon>Bivalvia</taxon>
        <taxon>Autobranchia</taxon>
        <taxon>Heteroconchia</taxon>
        <taxon>Euheterodonta</taxon>
        <taxon>Imparidentia</taxon>
        <taxon>Neoheterodontei</taxon>
        <taxon>Myida</taxon>
        <taxon>Dreissenoidea</taxon>
        <taxon>Dreissenidae</taxon>
        <taxon>Dreissena</taxon>
    </lineage>
</organism>
<dbReference type="Proteomes" id="UP000828390">
    <property type="component" value="Unassembled WGS sequence"/>
</dbReference>
<dbReference type="AlphaFoldDB" id="A0A9D4FCS4"/>
<gene>
    <name evidence="1" type="ORF">DPMN_147796</name>
</gene>
<evidence type="ECO:0000313" key="1">
    <source>
        <dbReference type="EMBL" id="KAH3794265.1"/>
    </source>
</evidence>
<proteinExistence type="predicted"/>
<accession>A0A9D4FCS4</accession>
<name>A0A9D4FCS4_DREPO</name>
<dbReference type="EMBL" id="JAIWYP010000007">
    <property type="protein sequence ID" value="KAH3794265.1"/>
    <property type="molecule type" value="Genomic_DNA"/>
</dbReference>
<evidence type="ECO:0000313" key="2">
    <source>
        <dbReference type="Proteomes" id="UP000828390"/>
    </source>
</evidence>
<protein>
    <submittedName>
        <fullName evidence="1">Uncharacterized protein</fullName>
    </submittedName>
</protein>
<reference evidence="1" key="1">
    <citation type="journal article" date="2019" name="bioRxiv">
        <title>The Genome of the Zebra Mussel, Dreissena polymorpha: A Resource for Invasive Species Research.</title>
        <authorList>
            <person name="McCartney M.A."/>
            <person name="Auch B."/>
            <person name="Kono T."/>
            <person name="Mallez S."/>
            <person name="Zhang Y."/>
            <person name="Obille A."/>
            <person name="Becker A."/>
            <person name="Abrahante J.E."/>
            <person name="Garbe J."/>
            <person name="Badalamenti J.P."/>
            <person name="Herman A."/>
            <person name="Mangelson H."/>
            <person name="Liachko I."/>
            <person name="Sullivan S."/>
            <person name="Sone E.D."/>
            <person name="Koren S."/>
            <person name="Silverstein K.A.T."/>
            <person name="Beckman K.B."/>
            <person name="Gohl D.M."/>
        </authorList>
    </citation>
    <scope>NUCLEOTIDE SEQUENCE</scope>
    <source>
        <strain evidence="1">Duluth1</strain>
        <tissue evidence="1">Whole animal</tissue>
    </source>
</reference>
<reference evidence="1" key="2">
    <citation type="submission" date="2020-11" db="EMBL/GenBank/DDBJ databases">
        <authorList>
            <person name="McCartney M.A."/>
            <person name="Auch B."/>
            <person name="Kono T."/>
            <person name="Mallez S."/>
            <person name="Becker A."/>
            <person name="Gohl D.M."/>
            <person name="Silverstein K.A.T."/>
            <person name="Koren S."/>
            <person name="Bechman K.B."/>
            <person name="Herman A."/>
            <person name="Abrahante J.E."/>
            <person name="Garbe J."/>
        </authorList>
    </citation>
    <scope>NUCLEOTIDE SEQUENCE</scope>
    <source>
        <strain evidence="1">Duluth1</strain>
        <tissue evidence="1">Whole animal</tissue>
    </source>
</reference>
<keyword evidence="2" id="KW-1185">Reference proteome</keyword>
<comment type="caution">
    <text evidence="1">The sequence shown here is derived from an EMBL/GenBank/DDBJ whole genome shotgun (WGS) entry which is preliminary data.</text>
</comment>